<dbReference type="STRING" id="64971.SAMN05421831_103148"/>
<dbReference type="SUPFAM" id="SSF51412">
    <property type="entry name" value="Inosine monophosphate dehydrogenase (IMPDH)"/>
    <property type="match status" value="1"/>
</dbReference>
<dbReference type="GO" id="GO:0000166">
    <property type="term" value="F:nucleotide binding"/>
    <property type="evidence" value="ECO:0007669"/>
    <property type="project" value="UniProtKB-KW"/>
</dbReference>
<dbReference type="InterPro" id="IPR004136">
    <property type="entry name" value="NMO"/>
</dbReference>
<organism evidence="12 13">
    <name type="scientific">Allopseudospirillum japonicum</name>
    <dbReference type="NCBI Taxonomy" id="64971"/>
    <lineage>
        <taxon>Bacteria</taxon>
        <taxon>Pseudomonadati</taxon>
        <taxon>Pseudomonadota</taxon>
        <taxon>Gammaproteobacteria</taxon>
        <taxon>Oceanospirillales</taxon>
        <taxon>Oceanospirillaceae</taxon>
        <taxon>Allopseudospirillum</taxon>
    </lineage>
</organism>
<dbReference type="Proteomes" id="UP000242999">
    <property type="component" value="Unassembled WGS sequence"/>
</dbReference>
<evidence type="ECO:0000256" key="9">
    <source>
        <dbReference type="ARBA" id="ARBA00031155"/>
    </source>
</evidence>
<comment type="catalytic activity">
    <reaction evidence="10">
        <text>3 propionate 3-nitronate + 3 O2 + H2O = 3 3-oxopropanoate + 2 nitrate + nitrite + H2O2 + 3 H(+)</text>
        <dbReference type="Rhea" id="RHEA:57332"/>
        <dbReference type="ChEBI" id="CHEBI:15377"/>
        <dbReference type="ChEBI" id="CHEBI:15378"/>
        <dbReference type="ChEBI" id="CHEBI:15379"/>
        <dbReference type="ChEBI" id="CHEBI:16240"/>
        <dbReference type="ChEBI" id="CHEBI:16301"/>
        <dbReference type="ChEBI" id="CHEBI:17632"/>
        <dbReference type="ChEBI" id="CHEBI:33190"/>
        <dbReference type="ChEBI" id="CHEBI:136067"/>
    </reaction>
</comment>
<evidence type="ECO:0000256" key="6">
    <source>
        <dbReference type="ARBA" id="ARBA00022741"/>
    </source>
</evidence>
<dbReference type="Gene3D" id="3.20.20.70">
    <property type="entry name" value="Aldolase class I"/>
    <property type="match status" value="1"/>
</dbReference>
<comment type="similarity">
    <text evidence="2">Belongs to the nitronate monooxygenase family. NMO class I subfamily.</text>
</comment>
<dbReference type="PANTHER" id="PTHR42747">
    <property type="entry name" value="NITRONATE MONOOXYGENASE-RELATED"/>
    <property type="match status" value="1"/>
</dbReference>
<comment type="cofactor">
    <cofactor evidence="1">
        <name>FMN</name>
        <dbReference type="ChEBI" id="CHEBI:58210"/>
    </cofactor>
</comment>
<evidence type="ECO:0000256" key="11">
    <source>
        <dbReference type="ARBA" id="ARBA00067136"/>
    </source>
</evidence>
<protein>
    <recommendedName>
        <fullName evidence="11">Nitronate monooxygenase</fullName>
    </recommendedName>
    <alternativeName>
        <fullName evidence="9">Propionate 3-nitronate monooxygenase</fullName>
    </alternativeName>
</protein>
<keyword evidence="3" id="KW-0216">Detoxification</keyword>
<evidence type="ECO:0000256" key="7">
    <source>
        <dbReference type="ARBA" id="ARBA00023002"/>
    </source>
</evidence>
<evidence type="ECO:0000256" key="1">
    <source>
        <dbReference type="ARBA" id="ARBA00001917"/>
    </source>
</evidence>
<name>A0A1H6RKX4_9GAMM</name>
<keyword evidence="13" id="KW-1185">Reference proteome</keyword>
<keyword evidence="8 12" id="KW-0503">Monooxygenase</keyword>
<evidence type="ECO:0000256" key="4">
    <source>
        <dbReference type="ARBA" id="ARBA00022630"/>
    </source>
</evidence>
<evidence type="ECO:0000256" key="2">
    <source>
        <dbReference type="ARBA" id="ARBA00009881"/>
    </source>
</evidence>
<evidence type="ECO:0000256" key="3">
    <source>
        <dbReference type="ARBA" id="ARBA00022575"/>
    </source>
</evidence>
<dbReference type="GO" id="GO:0009636">
    <property type="term" value="P:response to toxic substance"/>
    <property type="evidence" value="ECO:0007669"/>
    <property type="project" value="UniProtKB-KW"/>
</dbReference>
<keyword evidence="5" id="KW-0288">FMN</keyword>
<keyword evidence="6" id="KW-0547">Nucleotide-binding</keyword>
<evidence type="ECO:0000313" key="13">
    <source>
        <dbReference type="Proteomes" id="UP000242999"/>
    </source>
</evidence>
<accession>A0A1H6RKX4</accession>
<sequence>MAQGRFQQDFAVDLPLIQAPMAGVQDAALALAVNQAGGLGSLPCAMLDLETLVSELTHLKAHTCRPVNLNFFCHQVPAYDPHQQTQWRQRLQPYFDELGITSNTLPTGASRIPFDHQVANAIEPFQPAIISFHFGLPEPSLLQRVKTWGTKILASATTVAEALWLESQGVDAIIAQGLEAGGHRGMFLSTDLNTQMGLFALLPQIVAQVQVPVIAAGGISDAQGVQAALTLGADAVQVGSAYLLCTEAKTSALHKAAIQSPRAHKTAITCIFSGKPARGIVNRAMQEIGTMPNQVPAFPYASIEMGALRSQAETLGLDDFTPLWCGQNTSGCAPISATELTLRLAGLA</sequence>
<proteinExistence type="inferred from homology"/>
<evidence type="ECO:0000313" key="12">
    <source>
        <dbReference type="EMBL" id="SEI51832.1"/>
    </source>
</evidence>
<evidence type="ECO:0000256" key="8">
    <source>
        <dbReference type="ARBA" id="ARBA00023033"/>
    </source>
</evidence>
<dbReference type="PANTHER" id="PTHR42747:SF3">
    <property type="entry name" value="NITRONATE MONOOXYGENASE-RELATED"/>
    <property type="match status" value="1"/>
</dbReference>
<keyword evidence="4" id="KW-0285">Flavoprotein</keyword>
<dbReference type="GO" id="GO:0018580">
    <property type="term" value="F:nitronate monooxygenase activity"/>
    <property type="evidence" value="ECO:0007669"/>
    <property type="project" value="InterPro"/>
</dbReference>
<dbReference type="CDD" id="cd04730">
    <property type="entry name" value="NPD_like"/>
    <property type="match status" value="1"/>
</dbReference>
<dbReference type="Pfam" id="PF03060">
    <property type="entry name" value="NMO"/>
    <property type="match status" value="1"/>
</dbReference>
<dbReference type="EMBL" id="FNYH01000003">
    <property type="protein sequence ID" value="SEI51832.1"/>
    <property type="molecule type" value="Genomic_DNA"/>
</dbReference>
<dbReference type="OrthoDB" id="9778912at2"/>
<gene>
    <name evidence="12" type="ORF">SAMN05421831_103148</name>
</gene>
<dbReference type="InterPro" id="IPR013785">
    <property type="entry name" value="Aldolase_TIM"/>
</dbReference>
<dbReference type="RefSeq" id="WP_093308802.1">
    <property type="nucleotide sequence ID" value="NZ_FNYH01000003.1"/>
</dbReference>
<evidence type="ECO:0000256" key="10">
    <source>
        <dbReference type="ARBA" id="ARBA00049401"/>
    </source>
</evidence>
<dbReference type="FunFam" id="3.20.20.70:FF:000154">
    <property type="entry name" value="Probable nitronate monooxygenase"/>
    <property type="match status" value="1"/>
</dbReference>
<evidence type="ECO:0000256" key="5">
    <source>
        <dbReference type="ARBA" id="ARBA00022643"/>
    </source>
</evidence>
<keyword evidence="7" id="KW-0560">Oxidoreductase</keyword>
<reference evidence="13" key="1">
    <citation type="submission" date="2016-10" db="EMBL/GenBank/DDBJ databases">
        <authorList>
            <person name="Varghese N."/>
            <person name="Submissions S."/>
        </authorList>
    </citation>
    <scope>NUCLEOTIDE SEQUENCE [LARGE SCALE GENOMIC DNA]</scope>
    <source>
        <strain evidence="13">DSM 7165</strain>
    </source>
</reference>
<dbReference type="AlphaFoldDB" id="A0A1H6RKX4"/>